<dbReference type="EMBL" id="JACSQL010000002">
    <property type="protein sequence ID" value="MBD7967740.1"/>
    <property type="molecule type" value="Genomic_DNA"/>
</dbReference>
<gene>
    <name evidence="1" type="ORF">H9647_06680</name>
</gene>
<reference evidence="1 2" key="1">
    <citation type="submission" date="2020-08" db="EMBL/GenBank/DDBJ databases">
        <title>A Genomic Blueprint of the Chicken Gut Microbiome.</title>
        <authorList>
            <person name="Gilroy R."/>
            <person name="Ravi A."/>
            <person name="Getino M."/>
            <person name="Pursley I."/>
            <person name="Horton D.L."/>
            <person name="Alikhan N.-F."/>
            <person name="Baker D."/>
            <person name="Gharbi K."/>
            <person name="Hall N."/>
            <person name="Watson M."/>
            <person name="Adriaenssens E.M."/>
            <person name="Foster-Nyarko E."/>
            <person name="Jarju S."/>
            <person name="Secka A."/>
            <person name="Antonio M."/>
            <person name="Oren A."/>
            <person name="Chaudhuri R."/>
            <person name="La Ragione R.M."/>
            <person name="Hildebrand F."/>
            <person name="Pallen M.J."/>
        </authorList>
    </citation>
    <scope>NUCLEOTIDE SEQUENCE [LARGE SCALE GENOMIC DNA]</scope>
    <source>
        <strain evidence="1 2">Sa2BVA9</strain>
    </source>
</reference>
<proteinExistence type="predicted"/>
<accession>A0ABR8SWH2</accession>
<dbReference type="Proteomes" id="UP000608071">
    <property type="component" value="Unassembled WGS sequence"/>
</dbReference>
<evidence type="ECO:0000313" key="1">
    <source>
        <dbReference type="EMBL" id="MBD7967740.1"/>
    </source>
</evidence>
<organism evidence="1 2">
    <name type="scientific">Paenibacillus gallinarum</name>
    <dbReference type="NCBI Taxonomy" id="2762232"/>
    <lineage>
        <taxon>Bacteria</taxon>
        <taxon>Bacillati</taxon>
        <taxon>Bacillota</taxon>
        <taxon>Bacilli</taxon>
        <taxon>Bacillales</taxon>
        <taxon>Paenibacillaceae</taxon>
        <taxon>Paenibacillus</taxon>
    </lineage>
</organism>
<dbReference type="RefSeq" id="WP_191798981.1">
    <property type="nucleotide sequence ID" value="NZ_JACSQL010000002.1"/>
</dbReference>
<sequence length="166" mass="18901">MSKQDHLIDVKWREVPFEIMLKCDGDIKCECWLLSNSINKYGVDLRQPMALNKFLKLIGTHLTSMNCSSLFEQAKWYVIDDGVQPDFYLVNTLPPVPTIKLGDTSYKCGKCNESSSGDAWNHATRIFFGGDDITLIEEPNAKDAFFFCPKCGRESGYDRLEVVKDE</sequence>
<keyword evidence="2" id="KW-1185">Reference proteome</keyword>
<comment type="caution">
    <text evidence="1">The sequence shown here is derived from an EMBL/GenBank/DDBJ whole genome shotgun (WGS) entry which is preliminary data.</text>
</comment>
<name>A0ABR8SWH2_9BACL</name>
<evidence type="ECO:0000313" key="2">
    <source>
        <dbReference type="Proteomes" id="UP000608071"/>
    </source>
</evidence>
<protein>
    <submittedName>
        <fullName evidence="1">Uncharacterized protein</fullName>
    </submittedName>
</protein>